<keyword evidence="2" id="KW-0520">NAD</keyword>
<accession>A0ABT9PM73</accession>
<organism evidence="4 5">
    <name type="scientific">Neorhizobium huautlense</name>
    <dbReference type="NCBI Taxonomy" id="67774"/>
    <lineage>
        <taxon>Bacteria</taxon>
        <taxon>Pseudomonadati</taxon>
        <taxon>Pseudomonadota</taxon>
        <taxon>Alphaproteobacteria</taxon>
        <taxon>Hyphomicrobiales</taxon>
        <taxon>Rhizobiaceae</taxon>
        <taxon>Rhizobium/Agrobacterium group</taxon>
        <taxon>Neorhizobium</taxon>
    </lineage>
</organism>
<name>A0ABT9PM73_9HYPH</name>
<sequence>MTSSDQPIQIVALSKTFDLAQVFAPGDDQAVRVLRPHEVSDPRKIEVALAWRPEDVAFDAYPNLKMVSSIAAGVDSILACPSLRQDTVVTRVRDHSQADLMAGFAAFQVIWHHRRMGDYIANQARHVWDRSFRPQAPGSVTVGVLGYGLMGKKCAMAIAAMGFRVVVARNSAPAASEIVPDGIEIVAGPGAIQAVAAQADILVNILPLTDTTRDILDRDFFAQMRKGAALVQMARGEHMIEDDLLSALDSGRLSGASVDVFRQEPPAEDHPFWSHPNIMVTPHKASDTSPAEVLRQVLENFSALREGRIPPGLVNREAGY</sequence>
<keyword evidence="1 4" id="KW-0560">Oxidoreductase</keyword>
<dbReference type="GO" id="GO:0016618">
    <property type="term" value="F:hydroxypyruvate reductase [NAD(P)H] activity"/>
    <property type="evidence" value="ECO:0007669"/>
    <property type="project" value="UniProtKB-EC"/>
</dbReference>
<dbReference type="CDD" id="cd12164">
    <property type="entry name" value="GDH_like_2"/>
    <property type="match status" value="1"/>
</dbReference>
<evidence type="ECO:0000313" key="4">
    <source>
        <dbReference type="EMBL" id="MDP9835311.1"/>
    </source>
</evidence>
<dbReference type="EC" id="1.1.1.81" evidence="4"/>
<protein>
    <submittedName>
        <fullName evidence="4">Glyoxylate/hydroxypyruvate reductase A</fullName>
        <ecNumber evidence="4">1.1.1.79</ecNumber>
        <ecNumber evidence="4">1.1.1.81</ecNumber>
    </submittedName>
</protein>
<keyword evidence="5" id="KW-1185">Reference proteome</keyword>
<dbReference type="GO" id="GO:0030267">
    <property type="term" value="F:glyoxylate reductase (NADPH) activity"/>
    <property type="evidence" value="ECO:0007669"/>
    <property type="project" value="UniProtKB-EC"/>
</dbReference>
<dbReference type="EMBL" id="JAUSRF010000001">
    <property type="protein sequence ID" value="MDP9835311.1"/>
    <property type="molecule type" value="Genomic_DNA"/>
</dbReference>
<reference evidence="4 5" key="1">
    <citation type="submission" date="2023-07" db="EMBL/GenBank/DDBJ databases">
        <title>Sorghum-associated microbial communities from plants grown in Nebraska, USA.</title>
        <authorList>
            <person name="Schachtman D."/>
        </authorList>
    </citation>
    <scope>NUCLEOTIDE SEQUENCE [LARGE SCALE GENOMIC DNA]</scope>
    <source>
        <strain evidence="4 5">DS1307</strain>
    </source>
</reference>
<gene>
    <name evidence="4" type="ORF">J2T09_000052</name>
</gene>
<dbReference type="EC" id="1.1.1.79" evidence="4"/>
<comment type="caution">
    <text evidence="4">The sequence shown here is derived from an EMBL/GenBank/DDBJ whole genome shotgun (WGS) entry which is preliminary data.</text>
</comment>
<dbReference type="SUPFAM" id="SSF51735">
    <property type="entry name" value="NAD(P)-binding Rossmann-fold domains"/>
    <property type="match status" value="1"/>
</dbReference>
<evidence type="ECO:0000256" key="1">
    <source>
        <dbReference type="ARBA" id="ARBA00023002"/>
    </source>
</evidence>
<dbReference type="InterPro" id="IPR036291">
    <property type="entry name" value="NAD(P)-bd_dom_sf"/>
</dbReference>
<evidence type="ECO:0000313" key="5">
    <source>
        <dbReference type="Proteomes" id="UP001241472"/>
    </source>
</evidence>
<feature type="domain" description="D-isomer specific 2-hydroxyacid dehydrogenase NAD-binding" evidence="3">
    <location>
        <begin position="109"/>
        <end position="285"/>
    </location>
</feature>
<dbReference type="Gene3D" id="3.40.50.720">
    <property type="entry name" value="NAD(P)-binding Rossmann-like Domain"/>
    <property type="match status" value="2"/>
</dbReference>
<dbReference type="SUPFAM" id="SSF52283">
    <property type="entry name" value="Formate/glycerate dehydrogenase catalytic domain-like"/>
    <property type="match status" value="1"/>
</dbReference>
<dbReference type="InterPro" id="IPR006140">
    <property type="entry name" value="D-isomer_DH_NAD-bd"/>
</dbReference>
<evidence type="ECO:0000259" key="3">
    <source>
        <dbReference type="Pfam" id="PF02826"/>
    </source>
</evidence>
<dbReference type="Pfam" id="PF02826">
    <property type="entry name" value="2-Hacid_dh_C"/>
    <property type="match status" value="1"/>
</dbReference>
<evidence type="ECO:0000256" key="2">
    <source>
        <dbReference type="ARBA" id="ARBA00023027"/>
    </source>
</evidence>
<dbReference type="Proteomes" id="UP001241472">
    <property type="component" value="Unassembled WGS sequence"/>
</dbReference>
<proteinExistence type="predicted"/>
<dbReference type="PANTHER" id="PTHR43333">
    <property type="entry name" value="2-HACID_DH_C DOMAIN-CONTAINING PROTEIN"/>
    <property type="match status" value="1"/>
</dbReference>
<dbReference type="PANTHER" id="PTHR43333:SF1">
    <property type="entry name" value="D-ISOMER SPECIFIC 2-HYDROXYACID DEHYDROGENASE NAD-BINDING DOMAIN-CONTAINING PROTEIN"/>
    <property type="match status" value="1"/>
</dbReference>